<reference evidence="9" key="1">
    <citation type="submission" date="2010-02" db="EMBL/GenBank/DDBJ databases">
        <title>Complete sequence of Aciduliprofundum boonei T469.</title>
        <authorList>
            <consortium name="US DOE Joint Genome Institute"/>
            <person name="Lucas S."/>
            <person name="Copeland A."/>
            <person name="Lapidus A."/>
            <person name="Cheng J.-F."/>
            <person name="Bruce D."/>
            <person name="Goodwin L."/>
            <person name="Pitluck S."/>
            <person name="Saunders E."/>
            <person name="Detter J.C."/>
            <person name="Han C."/>
            <person name="Tapia R."/>
            <person name="Land M."/>
            <person name="Hauser L."/>
            <person name="Kyrpides N."/>
            <person name="Mikhailova N."/>
            <person name="Flores G."/>
            <person name="Reysenbach A.-L."/>
            <person name="Woyke T."/>
        </authorList>
    </citation>
    <scope>NUCLEOTIDE SEQUENCE</scope>
    <source>
        <strain evidence="9">T469</strain>
    </source>
</reference>
<dbReference type="GO" id="GO:0046872">
    <property type="term" value="F:metal ion binding"/>
    <property type="evidence" value="ECO:0007669"/>
    <property type="project" value="UniProtKB-KW"/>
</dbReference>
<keyword evidence="5 9" id="KW-0378">Hydrolase</keyword>
<feature type="binding site" evidence="8">
    <location>
        <position position="86"/>
    </location>
    <ligand>
        <name>Mg(2+)</name>
        <dbReference type="ChEBI" id="CHEBI:18420"/>
        <label>1</label>
        <note>catalytic</note>
    </ligand>
</feature>
<dbReference type="STRING" id="439481.Aboo_0079"/>
<comment type="cofactor">
    <cofactor evidence="2 8">
        <name>Mg(2+)</name>
        <dbReference type="ChEBI" id="CHEBI:18420"/>
    </cofactor>
</comment>
<dbReference type="PRINTS" id="PR00377">
    <property type="entry name" value="IMPHPHTASES"/>
</dbReference>
<gene>
    <name evidence="9" type="ordered locus">Aboo_0079</name>
</gene>
<evidence type="ECO:0000256" key="1">
    <source>
        <dbReference type="ARBA" id="ARBA00001273"/>
    </source>
</evidence>
<comment type="catalytic activity">
    <reaction evidence="1">
        <text>beta-D-fructose 1,6-bisphosphate + H2O = beta-D-fructose 6-phosphate + phosphate</text>
        <dbReference type="Rhea" id="RHEA:11064"/>
        <dbReference type="ChEBI" id="CHEBI:15377"/>
        <dbReference type="ChEBI" id="CHEBI:32966"/>
        <dbReference type="ChEBI" id="CHEBI:43474"/>
        <dbReference type="ChEBI" id="CHEBI:57634"/>
        <dbReference type="EC" id="3.1.3.11"/>
    </reaction>
</comment>
<dbReference type="GO" id="GO:0008934">
    <property type="term" value="F:inositol monophosphate 1-phosphatase activity"/>
    <property type="evidence" value="ECO:0007669"/>
    <property type="project" value="TreeGrafter"/>
</dbReference>
<proteinExistence type="inferred from homology"/>
<dbReference type="GO" id="GO:0042132">
    <property type="term" value="F:fructose 1,6-bisphosphate 1-phosphatase activity"/>
    <property type="evidence" value="ECO:0007669"/>
    <property type="project" value="UniProtKB-EC"/>
</dbReference>
<keyword evidence="6 8" id="KW-0460">Magnesium</keyword>
<evidence type="ECO:0000256" key="3">
    <source>
        <dbReference type="ARBA" id="ARBA00013093"/>
    </source>
</evidence>
<dbReference type="PANTHER" id="PTHR20854">
    <property type="entry name" value="INOSITOL MONOPHOSPHATASE"/>
    <property type="match status" value="1"/>
</dbReference>
<dbReference type="GO" id="GO:0046854">
    <property type="term" value="P:phosphatidylinositol phosphate biosynthetic process"/>
    <property type="evidence" value="ECO:0007669"/>
    <property type="project" value="InterPro"/>
</dbReference>
<evidence type="ECO:0000256" key="6">
    <source>
        <dbReference type="ARBA" id="ARBA00022842"/>
    </source>
</evidence>
<dbReference type="GeneID" id="8827015"/>
<name>B5IEM1_ACIB4</name>
<feature type="binding site" evidence="8">
    <location>
        <position position="70"/>
    </location>
    <ligand>
        <name>Mg(2+)</name>
        <dbReference type="ChEBI" id="CHEBI:18420"/>
        <label>1</label>
        <note>catalytic</note>
    </ligand>
</feature>
<organism evidence="9 10">
    <name type="scientific">Aciduliprofundum boonei (strain DSM 19572 / T469)</name>
    <dbReference type="NCBI Taxonomy" id="439481"/>
    <lineage>
        <taxon>Archaea</taxon>
        <taxon>Methanobacteriati</taxon>
        <taxon>Thermoplasmatota</taxon>
        <taxon>DHVE2 group</taxon>
        <taxon>Candidatus Aciduliprofundum</taxon>
    </lineage>
</organism>
<dbReference type="Gene3D" id="3.40.190.80">
    <property type="match status" value="1"/>
</dbReference>
<dbReference type="PROSITE" id="PS00630">
    <property type="entry name" value="IMP_2"/>
    <property type="match status" value="1"/>
</dbReference>
<dbReference type="RefSeq" id="WP_008085120.1">
    <property type="nucleotide sequence ID" value="NC_013926.1"/>
</dbReference>
<dbReference type="EMBL" id="CP001941">
    <property type="protein sequence ID" value="ADD07891.1"/>
    <property type="molecule type" value="Genomic_DNA"/>
</dbReference>
<dbReference type="AlphaFoldDB" id="B5IEM1"/>
<feature type="binding site" evidence="8">
    <location>
        <position position="88"/>
    </location>
    <ligand>
        <name>Mg(2+)</name>
        <dbReference type="ChEBI" id="CHEBI:18420"/>
        <label>1</label>
        <note>catalytic</note>
    </ligand>
</feature>
<keyword evidence="4 8" id="KW-0479">Metal-binding</keyword>
<evidence type="ECO:0000256" key="7">
    <source>
        <dbReference type="ARBA" id="ARBA00038103"/>
    </source>
</evidence>
<dbReference type="GO" id="GO:0007165">
    <property type="term" value="P:signal transduction"/>
    <property type="evidence" value="ECO:0007669"/>
    <property type="project" value="TreeGrafter"/>
</dbReference>
<dbReference type="InterPro" id="IPR020550">
    <property type="entry name" value="Inositol_monophosphatase_CS"/>
</dbReference>
<feature type="binding site" evidence="8">
    <location>
        <position position="89"/>
    </location>
    <ligand>
        <name>Mg(2+)</name>
        <dbReference type="ChEBI" id="CHEBI:18420"/>
        <label>1</label>
        <note>catalytic</note>
    </ligand>
</feature>
<evidence type="ECO:0000256" key="2">
    <source>
        <dbReference type="ARBA" id="ARBA00001946"/>
    </source>
</evidence>
<evidence type="ECO:0000256" key="5">
    <source>
        <dbReference type="ARBA" id="ARBA00022801"/>
    </source>
</evidence>
<feature type="binding site" evidence="8">
    <location>
        <position position="210"/>
    </location>
    <ligand>
        <name>Mg(2+)</name>
        <dbReference type="ChEBI" id="CHEBI:18420"/>
        <label>1</label>
        <note>catalytic</note>
    </ligand>
</feature>
<comment type="similarity">
    <text evidence="7">Belongs to the inositol monophosphatase superfamily. FBPase class 4 family.</text>
</comment>
<dbReference type="HOGENOM" id="CLU_044118_0_2_2"/>
<evidence type="ECO:0000313" key="10">
    <source>
        <dbReference type="Proteomes" id="UP000001400"/>
    </source>
</evidence>
<protein>
    <recommendedName>
        <fullName evidence="3">fructose-bisphosphatase</fullName>
        <ecNumber evidence="3">3.1.3.11</ecNumber>
    </recommendedName>
</protein>
<evidence type="ECO:0000313" key="9">
    <source>
        <dbReference type="EMBL" id="ADD07891.1"/>
    </source>
</evidence>
<dbReference type="Pfam" id="PF00459">
    <property type="entry name" value="Inositol_P"/>
    <property type="match status" value="1"/>
</dbReference>
<dbReference type="InterPro" id="IPR000760">
    <property type="entry name" value="Inositol_monophosphatase-like"/>
</dbReference>
<dbReference type="Proteomes" id="UP000001400">
    <property type="component" value="Chromosome"/>
</dbReference>
<dbReference type="Gene3D" id="3.30.540.10">
    <property type="entry name" value="Fructose-1,6-Bisphosphatase, subunit A, domain 1"/>
    <property type="match status" value="1"/>
</dbReference>
<dbReference type="FunFam" id="3.40.190.80:FF:000020">
    <property type="entry name" value="Fructose-1,6-bisphosphatase/inositol-1-monophosphatase"/>
    <property type="match status" value="1"/>
</dbReference>
<dbReference type="PANTHER" id="PTHR20854:SF4">
    <property type="entry name" value="INOSITOL-1-MONOPHOSPHATASE-RELATED"/>
    <property type="match status" value="1"/>
</dbReference>
<dbReference type="eggNOG" id="arCOG01349">
    <property type="taxonomic scope" value="Archaea"/>
</dbReference>
<evidence type="ECO:0000256" key="8">
    <source>
        <dbReference type="PIRSR" id="PIRSR600760-2"/>
    </source>
</evidence>
<evidence type="ECO:0000256" key="4">
    <source>
        <dbReference type="ARBA" id="ARBA00022723"/>
    </source>
</evidence>
<dbReference type="OrthoDB" id="58111at2157"/>
<dbReference type="EC" id="3.1.3.11" evidence="3"/>
<dbReference type="SUPFAM" id="SSF56655">
    <property type="entry name" value="Carbohydrate phosphatase"/>
    <property type="match status" value="1"/>
</dbReference>
<dbReference type="GO" id="GO:0006020">
    <property type="term" value="P:inositol metabolic process"/>
    <property type="evidence" value="ECO:0007669"/>
    <property type="project" value="TreeGrafter"/>
</dbReference>
<sequence>MKEDMENIKRLANGARKEILLILEEYGEKASKTVQMGAYGAPSSLVDVEAENKIIQMVKEEDMPYNIFTEEAGFIDRGYDRTIIVDPLDGSYNAENGIPFYAVSIAIGKKNLQDVEYGIVKNVPLNVDYWAIKGEGAYKNGKKLKVDGKKNLYVVYLGKKAHKQSFELAQKIRRTRTLGSAALEMCMVAEGIADMFIYKFKEKGYLRIVDIAAAYLIVKESGGIVVDGILKPLDMDILGMERKNVIAAANPQLLEVFR</sequence>
<accession>B5IEM1</accession>
<keyword evidence="10" id="KW-1185">Reference proteome</keyword>
<dbReference type="KEGG" id="abi:Aboo_0079"/>